<accession>A0A497E2V9</accession>
<dbReference type="Proteomes" id="UP000279422">
    <property type="component" value="Unassembled WGS sequence"/>
</dbReference>
<protein>
    <submittedName>
        <fullName evidence="2">Uncharacterized protein</fullName>
    </submittedName>
</protein>
<comment type="caution">
    <text evidence="2">The sequence shown here is derived from an EMBL/GenBank/DDBJ whole genome shotgun (WGS) entry which is preliminary data.</text>
</comment>
<name>A0A497E2V9_UNCAE</name>
<keyword evidence="1" id="KW-0175">Coiled coil</keyword>
<gene>
    <name evidence="2" type="ORF">DRJ00_07035</name>
</gene>
<evidence type="ECO:0000313" key="3">
    <source>
        <dbReference type="Proteomes" id="UP000279422"/>
    </source>
</evidence>
<dbReference type="EMBL" id="QMPZ01000123">
    <property type="protein sequence ID" value="RLE08021.1"/>
    <property type="molecule type" value="Genomic_DNA"/>
</dbReference>
<sequence length="77" mass="8972">MLTDDQLIQELKNLEKKIKRLRREVTAKSRASKGGMKEEREAAVQRILGGETDFCSWEIEKKMITKKRIEDIESSGY</sequence>
<reference evidence="2 3" key="1">
    <citation type="submission" date="2018-06" db="EMBL/GenBank/DDBJ databases">
        <title>Extensive metabolic versatility and redundancy in microbially diverse, dynamic hydrothermal sediments.</title>
        <authorList>
            <person name="Dombrowski N."/>
            <person name="Teske A."/>
            <person name="Baker B.J."/>
        </authorList>
    </citation>
    <scope>NUCLEOTIDE SEQUENCE [LARGE SCALE GENOMIC DNA]</scope>
    <source>
        <strain evidence="2">B47_G16</strain>
    </source>
</reference>
<proteinExistence type="predicted"/>
<feature type="coiled-coil region" evidence="1">
    <location>
        <begin position="4"/>
        <end position="31"/>
    </location>
</feature>
<evidence type="ECO:0000256" key="1">
    <source>
        <dbReference type="SAM" id="Coils"/>
    </source>
</evidence>
<dbReference type="AlphaFoldDB" id="A0A497E2V9"/>
<evidence type="ECO:0000313" key="2">
    <source>
        <dbReference type="EMBL" id="RLE08021.1"/>
    </source>
</evidence>
<organism evidence="2 3">
    <name type="scientific">Aerophobetes bacterium</name>
    <dbReference type="NCBI Taxonomy" id="2030807"/>
    <lineage>
        <taxon>Bacteria</taxon>
        <taxon>Candidatus Aerophobota</taxon>
    </lineage>
</organism>